<dbReference type="EMBL" id="LIAV01000099">
    <property type="protein sequence ID" value="KRO40527.1"/>
    <property type="molecule type" value="Genomic_DNA"/>
</dbReference>
<name>A0A0R2PQQ6_9GAMM</name>
<gene>
    <name evidence="1" type="ORF">ABR63_08025</name>
</gene>
<dbReference type="InterPro" id="IPR036412">
    <property type="entry name" value="HAD-like_sf"/>
</dbReference>
<dbReference type="SFLD" id="SFLDG01129">
    <property type="entry name" value="C1.5:_HAD__Beta-PGM__Phosphata"/>
    <property type="match status" value="1"/>
</dbReference>
<evidence type="ECO:0000313" key="2">
    <source>
        <dbReference type="Proteomes" id="UP000050874"/>
    </source>
</evidence>
<dbReference type="AlphaFoldDB" id="A0A0R2PQQ6"/>
<dbReference type="InterPro" id="IPR023214">
    <property type="entry name" value="HAD_sf"/>
</dbReference>
<dbReference type="PANTHER" id="PTHR43611">
    <property type="entry name" value="ALPHA-D-GLUCOSE 1-PHOSPHATE PHOSPHATASE"/>
    <property type="match status" value="1"/>
</dbReference>
<sequence length="216" mass="24424">MTKFNSTTAILSDLDGVILDLNYDMKFWTDWLPNTLALETGKSSTEVKADIKSMMSDQEASLNWYDLNYWDELLGIDSLEIIKNQEERCSFLKGSEDALKKIASLSNPKYILTNGDPRLFDFKSESANFLDYFDSHICSMHLGYAKEQKEFWALAGQYLKVNLKNSIFIDDNFKVVNSAVNAGVGQVYWINPGRTKNLANGVVTYPTLAELVDAII</sequence>
<proteinExistence type="predicted"/>
<dbReference type="Gene3D" id="3.40.50.1000">
    <property type="entry name" value="HAD superfamily/HAD-like"/>
    <property type="match status" value="1"/>
</dbReference>
<dbReference type="SFLD" id="SFLDS00003">
    <property type="entry name" value="Haloacid_Dehalogenase"/>
    <property type="match status" value="1"/>
</dbReference>
<dbReference type="PANTHER" id="PTHR43611:SF3">
    <property type="entry name" value="FLAVIN MONONUCLEOTIDE HYDROLASE 1, CHLOROPLATIC"/>
    <property type="match status" value="1"/>
</dbReference>
<dbReference type="Proteomes" id="UP000050874">
    <property type="component" value="Unassembled WGS sequence"/>
</dbReference>
<evidence type="ECO:0008006" key="3">
    <source>
        <dbReference type="Google" id="ProtNLM"/>
    </source>
</evidence>
<organism evidence="1 2">
    <name type="scientific">SAR86 cluster bacterium BACL1 MAG-120920-bin57</name>
    <dbReference type="NCBI Taxonomy" id="1655571"/>
    <lineage>
        <taxon>Bacteria</taxon>
        <taxon>Pseudomonadati</taxon>
        <taxon>Pseudomonadota</taxon>
        <taxon>Gammaproteobacteria</taxon>
        <taxon>SAR86 cluster</taxon>
    </lineage>
</organism>
<reference evidence="2" key="1">
    <citation type="submission" date="2015-10" db="EMBL/GenBank/DDBJ databases">
        <title>Metagenome-Assembled Genomes uncover a global brackish microbiome.</title>
        <authorList>
            <person name="Hugerth L.W."/>
            <person name="Larsson J."/>
            <person name="Alneberg J."/>
            <person name="Lindh M.V."/>
            <person name="Legrand C."/>
            <person name="Pinhassi J."/>
            <person name="Andersson A."/>
        </authorList>
    </citation>
    <scope>NUCLEOTIDE SEQUENCE [LARGE SCALE GENOMIC DNA]</scope>
</reference>
<protein>
    <recommendedName>
        <fullName evidence="3">Haloacid dehalogenase</fullName>
    </recommendedName>
</protein>
<evidence type="ECO:0000313" key="1">
    <source>
        <dbReference type="EMBL" id="KRO40527.1"/>
    </source>
</evidence>
<accession>A0A0R2PQQ6</accession>
<dbReference type="SUPFAM" id="SSF56784">
    <property type="entry name" value="HAD-like"/>
    <property type="match status" value="1"/>
</dbReference>
<comment type="caution">
    <text evidence="1">The sequence shown here is derived from an EMBL/GenBank/DDBJ whole genome shotgun (WGS) entry which is preliminary data.</text>
</comment>
<dbReference type="Pfam" id="PF00702">
    <property type="entry name" value="Hydrolase"/>
    <property type="match status" value="1"/>
</dbReference>